<proteinExistence type="predicted"/>
<evidence type="ECO:0000313" key="1">
    <source>
        <dbReference type="EMBL" id="GFY58890.1"/>
    </source>
</evidence>
<sequence>MYGPFTVFFGAITVNFVGRTFVKPRGGPLLNPKSYEKCRQDVSTMSHAMLLDLDLYQAVSHTVFARFRALSCHSGKNSFFPISLLRTLCTCRNIRFRNSKLFVRFDCEV</sequence>
<dbReference type="AlphaFoldDB" id="A0A8X7C7N0"/>
<protein>
    <submittedName>
        <fullName evidence="1">Uncharacterized protein</fullName>
    </submittedName>
</protein>
<evidence type="ECO:0000313" key="2">
    <source>
        <dbReference type="Proteomes" id="UP000886998"/>
    </source>
</evidence>
<accession>A0A8X7C7N0</accession>
<comment type="caution">
    <text evidence="1">The sequence shown here is derived from an EMBL/GenBank/DDBJ whole genome shotgun (WGS) entry which is preliminary data.</text>
</comment>
<gene>
    <name evidence="1" type="ORF">TNIN_297691</name>
</gene>
<reference evidence="1" key="1">
    <citation type="submission" date="2020-08" db="EMBL/GenBank/DDBJ databases">
        <title>Multicomponent nature underlies the extraordinary mechanical properties of spider dragline silk.</title>
        <authorList>
            <person name="Kono N."/>
            <person name="Nakamura H."/>
            <person name="Mori M."/>
            <person name="Yoshida Y."/>
            <person name="Ohtoshi R."/>
            <person name="Malay A.D."/>
            <person name="Moran D.A.P."/>
            <person name="Tomita M."/>
            <person name="Numata K."/>
            <person name="Arakawa K."/>
        </authorList>
    </citation>
    <scope>NUCLEOTIDE SEQUENCE</scope>
</reference>
<dbReference type="Proteomes" id="UP000886998">
    <property type="component" value="Unassembled WGS sequence"/>
</dbReference>
<organism evidence="1 2">
    <name type="scientific">Trichonephila inaurata madagascariensis</name>
    <dbReference type="NCBI Taxonomy" id="2747483"/>
    <lineage>
        <taxon>Eukaryota</taxon>
        <taxon>Metazoa</taxon>
        <taxon>Ecdysozoa</taxon>
        <taxon>Arthropoda</taxon>
        <taxon>Chelicerata</taxon>
        <taxon>Arachnida</taxon>
        <taxon>Araneae</taxon>
        <taxon>Araneomorphae</taxon>
        <taxon>Entelegynae</taxon>
        <taxon>Araneoidea</taxon>
        <taxon>Nephilidae</taxon>
        <taxon>Trichonephila</taxon>
        <taxon>Trichonephila inaurata</taxon>
    </lineage>
</organism>
<name>A0A8X7C7N0_9ARAC</name>
<keyword evidence="2" id="KW-1185">Reference proteome</keyword>
<dbReference type="EMBL" id="BMAV01012328">
    <property type="protein sequence ID" value="GFY58890.1"/>
    <property type="molecule type" value="Genomic_DNA"/>
</dbReference>